<feature type="region of interest" description="Disordered" evidence="1">
    <location>
        <begin position="950"/>
        <end position="970"/>
    </location>
</feature>
<dbReference type="CDD" id="cd00146">
    <property type="entry name" value="PKD"/>
    <property type="match status" value="1"/>
</dbReference>
<dbReference type="SUPFAM" id="SSF49299">
    <property type="entry name" value="PKD domain"/>
    <property type="match status" value="1"/>
</dbReference>
<feature type="domain" description="PKD" evidence="2">
    <location>
        <begin position="894"/>
        <end position="954"/>
    </location>
</feature>
<name>A0ABW5J2X6_9BACT</name>
<feature type="compositionally biased region" description="Acidic residues" evidence="1">
    <location>
        <begin position="951"/>
        <end position="966"/>
    </location>
</feature>
<protein>
    <submittedName>
        <fullName evidence="3">PKD domain-containing protein</fullName>
    </submittedName>
</protein>
<evidence type="ECO:0000256" key="1">
    <source>
        <dbReference type="SAM" id="MobiDB-lite"/>
    </source>
</evidence>
<evidence type="ECO:0000313" key="4">
    <source>
        <dbReference type="Proteomes" id="UP001597510"/>
    </source>
</evidence>
<sequence>MKRILLFVLLLTNYCVFGQDYRCKSVLLSVSADFLNEKTRIQHLEDSTQLSSNLRLLPSDITAYDTMPFIFCQGSTMELRGSVGNSWLSFPGEYTFEWEGPNNLKASGNTLTLKNINQNTIGEYTLKANIKMNGCRDTILVEKYQILVATPTVKVSDRETCEGGSVKLESSNNNGGFIYDSFQKSKNTYNWTGPNNFSSREESPVLTNIKESGVYTLNITFSDFCVGSYQATAKVNIKKEALVNASASSICLNGEARLSASPSLSGVTGKYTWKGPNGFSKEGQQVLINNISKKDIGAYKVIAQFEGGCTNIDSSSVTLNIPAPIYNFTKIEEQCEGETMTFPQKNSWNRNYFDEGTKAIYSWTGPKGFKSDKETPSISNFDNSLAGEYKLEITFTGACEAKYNKSFFIKAADKLNLFLHLTSAKIPLGQSLSISPYAVWSNKSQYRYSWQGPDNYSSSRQSIYIENFDEKKAGKYTLTLDAPGCKEKSVVSADLILESAIEVPPLKVYTDSTQEKYCKGSTVRLVAHANPTSYTPDLSFNWTGPNGFKSHKSVAYVTDFGESKSGIYTITASNQYGSATSTINISLIKTPQIRISDTLKICEGGSGSSNYVSFIPSSYYTQSVNGIFAPSNMSQTYEWTGPNNFKSNGQYISFKNFRKSQAGEYELKVTFSGGCEGVVSKKLQVLESQPEINFSVDKLCNGNFLITPSVANQSYLNSLLEYKIFNSEKQEVRNPIQSGASNIYTVEAYLTGICTANKQTQIDLKNAKEFSINIPKTANICESKGHILYPDIVEPFHNEIIDNTFKQTFVSPNVFYSWSGPNNFTFLSSILYLYPTENSSITPGIYKLTATLSGECQGTYEAETEIIIDSERPRVDFNLVQKDNLIILENTTLSDNSSTFFWDFGNGQHSELSTPDTIAYTNPGTYTINLTASNACGTASNFRKITITKEEVEEENPEEEEPEEENQILSNEKPTELLSFTVSPNPSAGMVEISNPNKLDVQISVHSMDGKTLGTFSVDSSQATVTYDFSNYVAGVYLIKCMQKNGQVRTRKIVIHK</sequence>
<reference evidence="4" key="1">
    <citation type="journal article" date="2019" name="Int. J. Syst. Evol. Microbiol.">
        <title>The Global Catalogue of Microorganisms (GCM) 10K type strain sequencing project: providing services to taxonomists for standard genome sequencing and annotation.</title>
        <authorList>
            <consortium name="The Broad Institute Genomics Platform"/>
            <consortium name="The Broad Institute Genome Sequencing Center for Infectious Disease"/>
            <person name="Wu L."/>
            <person name="Ma J."/>
        </authorList>
    </citation>
    <scope>NUCLEOTIDE SEQUENCE [LARGE SCALE GENOMIC DNA]</scope>
    <source>
        <strain evidence="4">KCTC 52344</strain>
    </source>
</reference>
<dbReference type="Gene3D" id="2.60.40.10">
    <property type="entry name" value="Immunoglobulins"/>
    <property type="match status" value="7"/>
</dbReference>
<dbReference type="Proteomes" id="UP001597510">
    <property type="component" value="Unassembled WGS sequence"/>
</dbReference>
<organism evidence="3 4">
    <name type="scientific">Emticicia soli</name>
    <dbReference type="NCBI Taxonomy" id="2027878"/>
    <lineage>
        <taxon>Bacteria</taxon>
        <taxon>Pseudomonadati</taxon>
        <taxon>Bacteroidota</taxon>
        <taxon>Cytophagia</taxon>
        <taxon>Cytophagales</taxon>
        <taxon>Leadbetterellaceae</taxon>
        <taxon>Emticicia</taxon>
    </lineage>
</organism>
<dbReference type="Pfam" id="PF18911">
    <property type="entry name" value="PKD_4"/>
    <property type="match status" value="1"/>
</dbReference>
<keyword evidence="4" id="KW-1185">Reference proteome</keyword>
<dbReference type="RefSeq" id="WP_340236322.1">
    <property type="nucleotide sequence ID" value="NZ_JBBEWC010000006.1"/>
</dbReference>
<evidence type="ECO:0000313" key="3">
    <source>
        <dbReference type="EMBL" id="MFD2519823.1"/>
    </source>
</evidence>
<proteinExistence type="predicted"/>
<gene>
    <name evidence="3" type="ORF">ACFSR2_02935</name>
</gene>
<dbReference type="PROSITE" id="PS50093">
    <property type="entry name" value="PKD"/>
    <property type="match status" value="1"/>
</dbReference>
<accession>A0ABW5J2X6</accession>
<dbReference type="InterPro" id="IPR000601">
    <property type="entry name" value="PKD_dom"/>
</dbReference>
<dbReference type="InterPro" id="IPR013783">
    <property type="entry name" value="Ig-like_fold"/>
</dbReference>
<dbReference type="NCBIfam" id="TIGR04183">
    <property type="entry name" value="Por_Secre_tail"/>
    <property type="match status" value="1"/>
</dbReference>
<dbReference type="Pfam" id="PF18962">
    <property type="entry name" value="Por_Secre_tail"/>
    <property type="match status" value="1"/>
</dbReference>
<comment type="caution">
    <text evidence="3">The sequence shown here is derived from an EMBL/GenBank/DDBJ whole genome shotgun (WGS) entry which is preliminary data.</text>
</comment>
<dbReference type="InterPro" id="IPR026444">
    <property type="entry name" value="Secre_tail"/>
</dbReference>
<dbReference type="EMBL" id="JBHULC010000003">
    <property type="protein sequence ID" value="MFD2519823.1"/>
    <property type="molecule type" value="Genomic_DNA"/>
</dbReference>
<dbReference type="InterPro" id="IPR035986">
    <property type="entry name" value="PKD_dom_sf"/>
</dbReference>
<evidence type="ECO:0000259" key="2">
    <source>
        <dbReference type="PROSITE" id="PS50093"/>
    </source>
</evidence>